<reference evidence="7" key="1">
    <citation type="journal article" date="2021" name="Genome Biol. Evol.">
        <title>A High-Quality Reference Genome for a Parasitic Bivalve with Doubly Uniparental Inheritance (Bivalvia: Unionida).</title>
        <authorList>
            <person name="Smith C.H."/>
        </authorList>
    </citation>
    <scope>NUCLEOTIDE SEQUENCE</scope>
    <source>
        <strain evidence="7">CHS0354</strain>
    </source>
</reference>
<dbReference type="AlphaFoldDB" id="A0AAE0SM88"/>
<protein>
    <recommendedName>
        <fullName evidence="6">NTR domain-containing protein</fullName>
    </recommendedName>
</protein>
<evidence type="ECO:0000259" key="6">
    <source>
        <dbReference type="PROSITE" id="PS50189"/>
    </source>
</evidence>
<dbReference type="GO" id="GO:0002020">
    <property type="term" value="F:protease binding"/>
    <property type="evidence" value="ECO:0007669"/>
    <property type="project" value="TreeGrafter"/>
</dbReference>
<dbReference type="GO" id="GO:0051045">
    <property type="term" value="P:negative regulation of membrane protein ectodomain proteolysis"/>
    <property type="evidence" value="ECO:0007669"/>
    <property type="project" value="TreeGrafter"/>
</dbReference>
<dbReference type="GO" id="GO:0005615">
    <property type="term" value="C:extracellular space"/>
    <property type="evidence" value="ECO:0007669"/>
    <property type="project" value="TreeGrafter"/>
</dbReference>
<keyword evidence="4" id="KW-0479">Metal-binding</keyword>
<organism evidence="7 8">
    <name type="scientific">Potamilus streckersoni</name>
    <dbReference type="NCBI Taxonomy" id="2493646"/>
    <lineage>
        <taxon>Eukaryota</taxon>
        <taxon>Metazoa</taxon>
        <taxon>Spiralia</taxon>
        <taxon>Lophotrochozoa</taxon>
        <taxon>Mollusca</taxon>
        <taxon>Bivalvia</taxon>
        <taxon>Autobranchia</taxon>
        <taxon>Heteroconchia</taxon>
        <taxon>Palaeoheterodonta</taxon>
        <taxon>Unionida</taxon>
        <taxon>Unionoidea</taxon>
        <taxon>Unionidae</taxon>
        <taxon>Ambleminae</taxon>
        <taxon>Lampsilini</taxon>
        <taxon>Potamilus</taxon>
    </lineage>
</organism>
<evidence type="ECO:0000256" key="2">
    <source>
        <dbReference type="ARBA" id="ARBA00022525"/>
    </source>
</evidence>
<dbReference type="PANTHER" id="PTHR11844:SF25">
    <property type="entry name" value="NTR DOMAIN-CONTAINING PROTEIN"/>
    <property type="match status" value="1"/>
</dbReference>
<evidence type="ECO:0000256" key="4">
    <source>
        <dbReference type="PIRSR" id="PIRSR601820-1"/>
    </source>
</evidence>
<dbReference type="InterPro" id="IPR001820">
    <property type="entry name" value="TIMP"/>
</dbReference>
<proteinExistence type="predicted"/>
<gene>
    <name evidence="7" type="ORF">CHS0354_018975</name>
</gene>
<dbReference type="PROSITE" id="PS50189">
    <property type="entry name" value="NTR"/>
    <property type="match status" value="1"/>
</dbReference>
<evidence type="ECO:0000256" key="3">
    <source>
        <dbReference type="ARBA" id="ARBA00023157"/>
    </source>
</evidence>
<dbReference type="Proteomes" id="UP001195483">
    <property type="component" value="Unassembled WGS sequence"/>
</dbReference>
<evidence type="ECO:0000256" key="1">
    <source>
        <dbReference type="ARBA" id="ARBA00004613"/>
    </source>
</evidence>
<reference evidence="7" key="3">
    <citation type="submission" date="2023-05" db="EMBL/GenBank/DDBJ databases">
        <authorList>
            <person name="Smith C.H."/>
        </authorList>
    </citation>
    <scope>NUCLEOTIDE SEQUENCE</scope>
    <source>
        <strain evidence="7">CHS0354</strain>
        <tissue evidence="7">Mantle</tissue>
    </source>
</reference>
<keyword evidence="8" id="KW-1185">Reference proteome</keyword>
<dbReference type="Pfam" id="PF00965">
    <property type="entry name" value="TIMP"/>
    <property type="match status" value="1"/>
</dbReference>
<dbReference type="GO" id="GO:0008191">
    <property type="term" value="F:metalloendopeptidase inhibitor activity"/>
    <property type="evidence" value="ECO:0007669"/>
    <property type="project" value="InterPro"/>
</dbReference>
<reference evidence="7" key="2">
    <citation type="journal article" date="2021" name="Genome Biol. Evol.">
        <title>Developing a high-quality reference genome for a parasitic bivalve with doubly uniparental inheritance (Bivalvia: Unionida).</title>
        <authorList>
            <person name="Smith C.H."/>
        </authorList>
    </citation>
    <scope>NUCLEOTIDE SEQUENCE</scope>
    <source>
        <strain evidence="7">CHS0354</strain>
        <tissue evidence="7">Mantle</tissue>
    </source>
</reference>
<feature type="binding site" evidence="4">
    <location>
        <position position="40"/>
    </location>
    <ligand>
        <name>Zn(2+)</name>
        <dbReference type="ChEBI" id="CHEBI:29105"/>
        <note>ligand shared with metalloproteinase partner</note>
    </ligand>
</feature>
<sequence>MKSSMCFSIAWTDVKGLRMLLKLFIICGLLCQLLNTVCACSCSWGASDERRFCDASFAIRAVVLEEIPQNPDIPEWAKGYPELDPELFIYFYQYKVKVEEVFKKPPSVDIPSTIVVQTPRQQGMCILTLTVGKEVLLTGFGDGNPAWEANGCSWVRSWEEVTTASKDMLRKGINHVDCKAIQRPWWTDHVNENPEF</sequence>
<feature type="domain" description="NTR" evidence="6">
    <location>
        <begin position="38"/>
        <end position="178"/>
    </location>
</feature>
<name>A0AAE0SM88_9BIVA</name>
<dbReference type="GO" id="GO:0046872">
    <property type="term" value="F:metal ion binding"/>
    <property type="evidence" value="ECO:0007669"/>
    <property type="project" value="UniProtKB-KW"/>
</dbReference>
<dbReference type="EMBL" id="JAEAOA010001161">
    <property type="protein sequence ID" value="KAK3594311.1"/>
    <property type="molecule type" value="Genomic_DNA"/>
</dbReference>
<comment type="caution">
    <text evidence="7">The sequence shown here is derived from an EMBL/GenBank/DDBJ whole genome shotgun (WGS) entry which is preliminary data.</text>
</comment>
<evidence type="ECO:0000313" key="7">
    <source>
        <dbReference type="EMBL" id="KAK3594311.1"/>
    </source>
</evidence>
<keyword evidence="3 5" id="KW-1015">Disulfide bond</keyword>
<dbReference type="InterPro" id="IPR008993">
    <property type="entry name" value="TIMP-like_OB-fold"/>
</dbReference>
<keyword evidence="2" id="KW-0964">Secreted</keyword>
<feature type="disulfide bond" evidence="5">
    <location>
        <begin position="42"/>
        <end position="152"/>
    </location>
</feature>
<dbReference type="PANTHER" id="PTHR11844">
    <property type="entry name" value="METALLOPROTEASE INHIBITOR"/>
    <property type="match status" value="1"/>
</dbReference>
<evidence type="ECO:0000256" key="5">
    <source>
        <dbReference type="PIRSR" id="PIRSR601820-3"/>
    </source>
</evidence>
<accession>A0AAE0SM88</accession>
<keyword evidence="4" id="KW-0862">Zinc</keyword>
<dbReference type="InterPro" id="IPR001134">
    <property type="entry name" value="Netrin_domain"/>
</dbReference>
<dbReference type="SUPFAM" id="SSF50242">
    <property type="entry name" value="TIMP-like"/>
    <property type="match status" value="1"/>
</dbReference>
<feature type="disulfide bond" evidence="5">
    <location>
        <begin position="40"/>
        <end position="125"/>
    </location>
</feature>
<dbReference type="Gene3D" id="2.40.50.120">
    <property type="match status" value="1"/>
</dbReference>
<evidence type="ECO:0000313" key="8">
    <source>
        <dbReference type="Proteomes" id="UP001195483"/>
    </source>
</evidence>
<dbReference type="GO" id="GO:0031012">
    <property type="term" value="C:extracellular matrix"/>
    <property type="evidence" value="ECO:0007669"/>
    <property type="project" value="TreeGrafter"/>
</dbReference>
<comment type="subcellular location">
    <subcellularLocation>
        <location evidence="1">Secreted</location>
    </subcellularLocation>
</comment>